<evidence type="ECO:0000256" key="1">
    <source>
        <dbReference type="ARBA" id="ARBA00022574"/>
    </source>
</evidence>
<dbReference type="InterPro" id="IPR015943">
    <property type="entry name" value="WD40/YVTN_repeat-like_dom_sf"/>
</dbReference>
<accession>A0A5C6XB33</accession>
<dbReference type="OrthoDB" id="9765809at2"/>
<dbReference type="EMBL" id="VOSL01000051">
    <property type="protein sequence ID" value="TXD35279.1"/>
    <property type="molecule type" value="Genomic_DNA"/>
</dbReference>
<dbReference type="AlphaFoldDB" id="A0A5C6XB33"/>
<reference evidence="4 5" key="1">
    <citation type="submission" date="2019-08" db="EMBL/GenBank/DDBJ databases">
        <title>Bradymonadales sp. TMQ2.</title>
        <authorList>
            <person name="Liang Q."/>
        </authorList>
    </citation>
    <scope>NUCLEOTIDE SEQUENCE [LARGE SCALE GENOMIC DNA]</scope>
    <source>
        <strain evidence="4 5">TMQ2</strain>
    </source>
</reference>
<dbReference type="PANTHER" id="PTHR19879">
    <property type="entry name" value="TRANSCRIPTION INITIATION FACTOR TFIID"/>
    <property type="match status" value="1"/>
</dbReference>
<proteinExistence type="predicted"/>
<dbReference type="SMART" id="SM00320">
    <property type="entry name" value="WD40"/>
    <property type="match status" value="3"/>
</dbReference>
<evidence type="ECO:0000256" key="2">
    <source>
        <dbReference type="ARBA" id="ARBA00022737"/>
    </source>
</evidence>
<evidence type="ECO:0000313" key="4">
    <source>
        <dbReference type="EMBL" id="TXD35279.1"/>
    </source>
</evidence>
<comment type="caution">
    <text evidence="4">The sequence shown here is derived from an EMBL/GenBank/DDBJ whole genome shotgun (WGS) entry which is preliminary data.</text>
</comment>
<dbReference type="PROSITE" id="PS50294">
    <property type="entry name" value="WD_REPEATS_REGION"/>
    <property type="match status" value="1"/>
</dbReference>
<evidence type="ECO:0000256" key="3">
    <source>
        <dbReference type="PROSITE-ProRule" id="PRU00221"/>
    </source>
</evidence>
<dbReference type="InterPro" id="IPR001680">
    <property type="entry name" value="WD40_rpt"/>
</dbReference>
<protein>
    <submittedName>
        <fullName evidence="4">WD40 repeat domain-containing protein</fullName>
    </submittedName>
</protein>
<dbReference type="PANTHER" id="PTHR19879:SF9">
    <property type="entry name" value="TRANSCRIPTION INITIATION FACTOR TFIID SUBUNIT 5"/>
    <property type="match status" value="1"/>
</dbReference>
<keyword evidence="2" id="KW-0677">Repeat</keyword>
<name>A0A5C6XB33_9DELT</name>
<dbReference type="Gene3D" id="2.130.10.10">
    <property type="entry name" value="YVTN repeat-like/Quinoprotein amine dehydrogenase"/>
    <property type="match status" value="1"/>
</dbReference>
<feature type="repeat" description="WD" evidence="3">
    <location>
        <begin position="102"/>
        <end position="143"/>
    </location>
</feature>
<dbReference type="PROSITE" id="PS50082">
    <property type="entry name" value="WD_REPEATS_2"/>
    <property type="match status" value="1"/>
</dbReference>
<gene>
    <name evidence="4" type="ORF">FRC96_11425</name>
</gene>
<keyword evidence="1 3" id="KW-0853">WD repeat</keyword>
<dbReference type="InterPro" id="IPR019775">
    <property type="entry name" value="WD40_repeat_CS"/>
</dbReference>
<sequence>MARPLRAPTNRSGSMKRPSMSAVYGLALNPDGTLLAAAGPGKGIIFDTASGNAVIKIPGATGHAYDVDFAPDSKSVVICFHGGHVRQYDVQSGDEIASYTGHAGVPQGVRKVKFSPDGQQLASVAEDSTLRIWDTQSTDEVQRFKARADVNTVAWGPGESHITFATDVGLHTVEIASRRGKTLDTGAIADVQVVNNQILAAWDEAIRFLTPDLEITRTLEQSAVSRMRAYEGYLFAASWSGADAGVHRWDLSDGTRQRLPLPAPVGDGPHAVWALAIDAARGVLYAGCNPMKGSSNIVAWDCASLDLLDL</sequence>
<dbReference type="PROSITE" id="PS00678">
    <property type="entry name" value="WD_REPEATS_1"/>
    <property type="match status" value="1"/>
</dbReference>
<organism evidence="4 5">
    <name type="scientific">Lujinxingia vulgaris</name>
    <dbReference type="NCBI Taxonomy" id="2600176"/>
    <lineage>
        <taxon>Bacteria</taxon>
        <taxon>Deltaproteobacteria</taxon>
        <taxon>Bradymonadales</taxon>
        <taxon>Lujinxingiaceae</taxon>
        <taxon>Lujinxingia</taxon>
    </lineage>
</organism>
<dbReference type="SUPFAM" id="SSF82171">
    <property type="entry name" value="DPP6 N-terminal domain-like"/>
    <property type="match status" value="1"/>
</dbReference>
<dbReference type="Proteomes" id="UP000321046">
    <property type="component" value="Unassembled WGS sequence"/>
</dbReference>
<dbReference type="Pfam" id="PF00400">
    <property type="entry name" value="WD40"/>
    <property type="match status" value="1"/>
</dbReference>
<evidence type="ECO:0000313" key="5">
    <source>
        <dbReference type="Proteomes" id="UP000321046"/>
    </source>
</evidence>